<feature type="transmembrane region" description="Helical" evidence="4">
    <location>
        <begin position="66"/>
        <end position="88"/>
    </location>
</feature>
<feature type="transmembrane region" description="Helical" evidence="4">
    <location>
        <begin position="100"/>
        <end position="117"/>
    </location>
</feature>
<dbReference type="Pfam" id="PF12833">
    <property type="entry name" value="HTH_18"/>
    <property type="match status" value="1"/>
</dbReference>
<keyword evidence="4" id="KW-0812">Transmembrane</keyword>
<dbReference type="RefSeq" id="WP_099613971.1">
    <property type="nucleotide sequence ID" value="NZ_KZ319369.1"/>
</dbReference>
<dbReference type="GO" id="GO:0003700">
    <property type="term" value="F:DNA-binding transcription factor activity"/>
    <property type="evidence" value="ECO:0007669"/>
    <property type="project" value="InterPro"/>
</dbReference>
<reference evidence="6 7" key="1">
    <citation type="submission" date="2017-09" db="EMBL/GenBank/DDBJ databases">
        <title>The draft genome sequences of Marinobacter sp. PWS21.</title>
        <authorList>
            <person name="Cao J."/>
        </authorList>
    </citation>
    <scope>NUCLEOTIDE SEQUENCE [LARGE SCALE GENOMIC DNA]</scope>
    <source>
        <strain evidence="6 7">PWS21</strain>
    </source>
</reference>
<organism evidence="6 7">
    <name type="scientific">Marinobacter profundi</name>
    <dbReference type="NCBI Taxonomy" id="2666256"/>
    <lineage>
        <taxon>Bacteria</taxon>
        <taxon>Pseudomonadati</taxon>
        <taxon>Pseudomonadota</taxon>
        <taxon>Gammaproteobacteria</taxon>
        <taxon>Pseudomonadales</taxon>
        <taxon>Marinobacteraceae</taxon>
        <taxon>Marinobacter</taxon>
    </lineage>
</organism>
<evidence type="ECO:0000256" key="3">
    <source>
        <dbReference type="ARBA" id="ARBA00023163"/>
    </source>
</evidence>
<dbReference type="SMART" id="SM00342">
    <property type="entry name" value="HTH_ARAC"/>
    <property type="match status" value="1"/>
</dbReference>
<dbReference type="GO" id="GO:0043565">
    <property type="term" value="F:sequence-specific DNA binding"/>
    <property type="evidence" value="ECO:0007669"/>
    <property type="project" value="InterPro"/>
</dbReference>
<feature type="transmembrane region" description="Helical" evidence="4">
    <location>
        <begin position="214"/>
        <end position="237"/>
    </location>
</feature>
<feature type="transmembrane region" description="Helical" evidence="4">
    <location>
        <begin position="37"/>
        <end position="54"/>
    </location>
</feature>
<dbReference type="EMBL" id="NTFH01000005">
    <property type="protein sequence ID" value="PHQ15867.1"/>
    <property type="molecule type" value="Genomic_DNA"/>
</dbReference>
<dbReference type="InterPro" id="IPR018060">
    <property type="entry name" value="HTH_AraC"/>
</dbReference>
<keyword evidence="3" id="KW-0804">Transcription</keyword>
<dbReference type="PANTHER" id="PTHR43280">
    <property type="entry name" value="ARAC-FAMILY TRANSCRIPTIONAL REGULATOR"/>
    <property type="match status" value="1"/>
</dbReference>
<dbReference type="SUPFAM" id="SSF46689">
    <property type="entry name" value="Homeodomain-like"/>
    <property type="match status" value="1"/>
</dbReference>
<feature type="transmembrane region" description="Helical" evidence="4">
    <location>
        <begin position="137"/>
        <end position="162"/>
    </location>
</feature>
<evidence type="ECO:0000256" key="1">
    <source>
        <dbReference type="ARBA" id="ARBA00023015"/>
    </source>
</evidence>
<gene>
    <name evidence="6" type="ORF">CLH61_06920</name>
</gene>
<dbReference type="InterPro" id="IPR020449">
    <property type="entry name" value="Tscrpt_reg_AraC-type_HTH"/>
</dbReference>
<comment type="caution">
    <text evidence="6">The sequence shown here is derived from an EMBL/GenBank/DDBJ whole genome shotgun (WGS) entry which is preliminary data.</text>
</comment>
<evidence type="ECO:0000259" key="5">
    <source>
        <dbReference type="PROSITE" id="PS01124"/>
    </source>
</evidence>
<dbReference type="Proteomes" id="UP000231409">
    <property type="component" value="Unassembled WGS sequence"/>
</dbReference>
<feature type="transmembrane region" description="Helical" evidence="4">
    <location>
        <begin position="6"/>
        <end position="25"/>
    </location>
</feature>
<keyword evidence="2" id="KW-0238">DNA-binding</keyword>
<evidence type="ECO:0000256" key="2">
    <source>
        <dbReference type="ARBA" id="ARBA00023125"/>
    </source>
</evidence>
<evidence type="ECO:0000313" key="7">
    <source>
        <dbReference type="Proteomes" id="UP000231409"/>
    </source>
</evidence>
<evidence type="ECO:0000313" key="6">
    <source>
        <dbReference type="EMBL" id="PHQ15867.1"/>
    </source>
</evidence>
<proteinExistence type="predicted"/>
<dbReference type="PANTHER" id="PTHR43280:SF29">
    <property type="entry name" value="ARAC-FAMILY TRANSCRIPTIONAL REGULATOR"/>
    <property type="match status" value="1"/>
</dbReference>
<keyword evidence="1" id="KW-0805">Transcription regulation</keyword>
<dbReference type="Gene3D" id="1.10.10.60">
    <property type="entry name" value="Homeodomain-like"/>
    <property type="match status" value="1"/>
</dbReference>
<accession>A0A2G1UMY1</accession>
<dbReference type="AlphaFoldDB" id="A0A2G1UMY1"/>
<keyword evidence="4" id="KW-0472">Membrane</keyword>
<protein>
    <submittedName>
        <fullName evidence="6">AraC family transcriptional regulator</fullName>
    </submittedName>
</protein>
<dbReference type="PRINTS" id="PR00032">
    <property type="entry name" value="HTHARAC"/>
</dbReference>
<dbReference type="PROSITE" id="PS01124">
    <property type="entry name" value="HTH_ARAC_FAMILY_2"/>
    <property type="match status" value="1"/>
</dbReference>
<dbReference type="InterPro" id="IPR009057">
    <property type="entry name" value="Homeodomain-like_sf"/>
</dbReference>
<keyword evidence="4" id="KW-1133">Transmembrane helix</keyword>
<sequence>MYLNLPELFLFGIIAQLLFLAVLAGLHGTGRHPANRLLAVLLLGFAGTQLEVFFHNTGMTTRFPNLAYWGTTLGLVQAGAIYLFTQAAMYRDFRLVRRHLVHLGPPLVAALVFWLSYYRQPAPVQLNILSDSQYPGVMNSLVLAIAIHGTMLSYLGATIRTITRFDVELRNLFSDLRNKDLVWLRNLLLAYSAVWLLSLGYCLLAHIFRVTVSHQWLTLASALVGLGILLPMTLLALRQPERFPGISPAQRAVAKATELPSTTKAQDEALTRKLEDLMASERPYLHSNLTVNRLAHLLGVPAKDLSRHLNQVLGRNFYEFVNGYRITEVKRRLADPEEDKTVLDIMYEAGFNSKSVFNTLFRKSTGMTPTRFRQDARSSMD</sequence>
<name>A0A2G1UMY1_9GAMM</name>
<keyword evidence="7" id="KW-1185">Reference proteome</keyword>
<feature type="transmembrane region" description="Helical" evidence="4">
    <location>
        <begin position="183"/>
        <end position="208"/>
    </location>
</feature>
<evidence type="ECO:0000256" key="4">
    <source>
        <dbReference type="SAM" id="Phobius"/>
    </source>
</evidence>
<feature type="domain" description="HTH araC/xylS-type" evidence="5">
    <location>
        <begin position="268"/>
        <end position="375"/>
    </location>
</feature>